<dbReference type="EMBL" id="CP096142">
    <property type="protein sequence ID" value="UXA64356.1"/>
    <property type="molecule type" value="Genomic_DNA"/>
</dbReference>
<reference evidence="2" key="1">
    <citation type="submission" date="2022-04" db="EMBL/GenBank/DDBJ databases">
        <title>Xanthomonas prunicola pv. tritici, a pathogen causing a previously unreported foliar disease of wheat.</title>
        <authorList>
            <person name="Clavijo F."/>
            <person name="Curland R.D."/>
            <person name="Dill-Macky R."/>
            <person name="Pereyra S."/>
            <person name="Roman-Reyna V."/>
            <person name="Siri M.I."/>
        </authorList>
    </citation>
    <scope>NUCLEOTIDE SEQUENCE</scope>
    <source>
        <strain evidence="2">CIX249</strain>
    </source>
</reference>
<dbReference type="RefSeq" id="WP_252162122.1">
    <property type="nucleotide sequence ID" value="NZ_CP094827.1"/>
</dbReference>
<keyword evidence="1" id="KW-1133">Transmembrane helix</keyword>
<name>A0A9Q9IWV0_9XANT</name>
<feature type="transmembrane region" description="Helical" evidence="1">
    <location>
        <begin position="97"/>
        <end position="117"/>
    </location>
</feature>
<dbReference type="GeneID" id="75152794"/>
<proteinExistence type="predicted"/>
<sequence>MSTLPIILAANVVCAIVSAYALINGGGHSAFMAFAIFMAIFSVKMFTQRLVRVDFTEVEKSVKSAPFAVKFNNLLTGVCLLMMGVGFLRLTGDFDSIFFKVFGVTMIGISLAFALAFRRGKSGLR</sequence>
<gene>
    <name evidence="2" type="ORF">M0D43_15535</name>
</gene>
<feature type="transmembrane region" description="Helical" evidence="1">
    <location>
        <begin position="67"/>
        <end position="91"/>
    </location>
</feature>
<evidence type="ECO:0000256" key="1">
    <source>
        <dbReference type="SAM" id="Phobius"/>
    </source>
</evidence>
<evidence type="ECO:0000313" key="2">
    <source>
        <dbReference type="EMBL" id="UXA64356.1"/>
    </source>
</evidence>
<feature type="transmembrane region" description="Helical" evidence="1">
    <location>
        <begin position="29"/>
        <end position="46"/>
    </location>
</feature>
<dbReference type="AlphaFoldDB" id="A0A9Q9IWV0"/>
<keyword evidence="1" id="KW-0812">Transmembrane</keyword>
<keyword evidence="1" id="KW-0472">Membrane</keyword>
<organism evidence="2 3">
    <name type="scientific">Xanthomonas prunicola</name>
    <dbReference type="NCBI Taxonomy" id="2053930"/>
    <lineage>
        <taxon>Bacteria</taxon>
        <taxon>Pseudomonadati</taxon>
        <taxon>Pseudomonadota</taxon>
        <taxon>Gammaproteobacteria</taxon>
        <taxon>Lysobacterales</taxon>
        <taxon>Lysobacteraceae</taxon>
        <taxon>Xanthomonas</taxon>
    </lineage>
</organism>
<dbReference type="Proteomes" id="UP001058381">
    <property type="component" value="Chromosome"/>
</dbReference>
<accession>A0A9Q9IWV0</accession>
<protein>
    <submittedName>
        <fullName evidence="2">Uncharacterized protein</fullName>
    </submittedName>
</protein>
<evidence type="ECO:0000313" key="3">
    <source>
        <dbReference type="Proteomes" id="UP001058381"/>
    </source>
</evidence>